<sequence length="333" mass="37567">MKTERLYSGQLHSKQQHPKQLHAKQLYYAALSAALMAKAEPALAQQLGYQLAYLTADAERFGYPAISPSGAPVAEKHPVNEPPRTPQAHDSRLSSLQAHQAFAPQEPPRQHPAQRWPINPLNHVDWLAGGRLNERWLKQQKFSTGGQPGTTTHKSSRVPHPVPPSASPADEARIFNRINDAIMRALVQSDPDAQRKFAVALFACICHHRWPAPDAEREIYWLIMHSVRCYLYGTRLQWGKTFAASTEARQQRNPMYRIVSEFLNHPQPERAQIALKQVMMQLGQLPPILQAQCLALGIVYRDPHAPATDQCSALYDVLNPPALDQAVTWFWNE</sequence>
<proteinExistence type="predicted"/>
<dbReference type="EMBL" id="JAWRCP010000001">
    <property type="protein sequence ID" value="MDW6093867.1"/>
    <property type="molecule type" value="Genomic_DNA"/>
</dbReference>
<name>A0ABU4IXM0_9VIBR</name>
<gene>
    <name evidence="2" type="ORF">SBX64_15115</name>
</gene>
<comment type="caution">
    <text evidence="2">The sequence shown here is derived from an EMBL/GenBank/DDBJ whole genome shotgun (WGS) entry which is preliminary data.</text>
</comment>
<keyword evidence="3" id="KW-1185">Reference proteome</keyword>
<feature type="region of interest" description="Disordered" evidence="1">
    <location>
        <begin position="67"/>
        <end position="94"/>
    </location>
</feature>
<protein>
    <submittedName>
        <fullName evidence="2">Uncharacterized protein</fullName>
    </submittedName>
</protein>
<evidence type="ECO:0000313" key="2">
    <source>
        <dbReference type="EMBL" id="MDW6093867.1"/>
    </source>
</evidence>
<reference evidence="2 3" key="1">
    <citation type="submission" date="2023-11" db="EMBL/GenBank/DDBJ databases">
        <title>Plant-associative lifestyle of Vibrio porteresiae and its evolutionary dynamics.</title>
        <authorList>
            <person name="Rameshkumar N."/>
            <person name="Kirti K."/>
        </authorList>
    </citation>
    <scope>NUCLEOTIDE SEQUENCE [LARGE SCALE GENOMIC DNA]</scope>
    <source>
        <strain evidence="2 3">MSSRF7</strain>
    </source>
</reference>
<dbReference type="RefSeq" id="WP_318585255.1">
    <property type="nucleotide sequence ID" value="NZ_JAWRCP010000001.1"/>
</dbReference>
<accession>A0ABU4IXM0</accession>
<organism evidence="2 3">
    <name type="scientific">Vibrio rhizosphaerae</name>
    <dbReference type="NCBI Taxonomy" id="398736"/>
    <lineage>
        <taxon>Bacteria</taxon>
        <taxon>Pseudomonadati</taxon>
        <taxon>Pseudomonadota</taxon>
        <taxon>Gammaproteobacteria</taxon>
        <taxon>Vibrionales</taxon>
        <taxon>Vibrionaceae</taxon>
        <taxon>Vibrio</taxon>
    </lineage>
</organism>
<evidence type="ECO:0000313" key="3">
    <source>
        <dbReference type="Proteomes" id="UP001279860"/>
    </source>
</evidence>
<dbReference type="Proteomes" id="UP001279860">
    <property type="component" value="Unassembled WGS sequence"/>
</dbReference>
<evidence type="ECO:0000256" key="1">
    <source>
        <dbReference type="SAM" id="MobiDB-lite"/>
    </source>
</evidence>
<feature type="compositionally biased region" description="Polar residues" evidence="1">
    <location>
        <begin position="142"/>
        <end position="153"/>
    </location>
</feature>
<feature type="region of interest" description="Disordered" evidence="1">
    <location>
        <begin position="142"/>
        <end position="169"/>
    </location>
</feature>